<dbReference type="NCBIfam" id="TIGR00838">
    <property type="entry name" value="argH"/>
    <property type="match status" value="1"/>
</dbReference>
<proteinExistence type="inferred from homology"/>
<dbReference type="PRINTS" id="PR00149">
    <property type="entry name" value="FUMRATELYASE"/>
</dbReference>
<dbReference type="InterPro" id="IPR009049">
    <property type="entry name" value="Argininosuccinate_lyase"/>
</dbReference>
<dbReference type="Proteomes" id="UP001280629">
    <property type="component" value="Unassembled WGS sequence"/>
</dbReference>
<evidence type="ECO:0000256" key="2">
    <source>
        <dbReference type="ARBA" id="ARBA00012338"/>
    </source>
</evidence>
<dbReference type="Gene3D" id="1.10.40.30">
    <property type="entry name" value="Fumarase/aspartase (C-terminal domain)"/>
    <property type="match status" value="1"/>
</dbReference>
<dbReference type="Pfam" id="PF14698">
    <property type="entry name" value="ASL_C2"/>
    <property type="match status" value="1"/>
</dbReference>
<evidence type="ECO:0000259" key="8">
    <source>
        <dbReference type="Pfam" id="PF14698"/>
    </source>
</evidence>
<dbReference type="InterPro" id="IPR000362">
    <property type="entry name" value="Fumarate_lyase_fam"/>
</dbReference>
<evidence type="ECO:0000256" key="4">
    <source>
        <dbReference type="ARBA" id="ARBA00022605"/>
    </source>
</evidence>
<evidence type="ECO:0000259" key="7">
    <source>
        <dbReference type="Pfam" id="PF00206"/>
    </source>
</evidence>
<dbReference type="CDD" id="cd01359">
    <property type="entry name" value="Argininosuccinate_lyase"/>
    <property type="match status" value="1"/>
</dbReference>
<evidence type="ECO:0000256" key="5">
    <source>
        <dbReference type="ARBA" id="ARBA00023239"/>
    </source>
</evidence>
<evidence type="ECO:0000256" key="1">
    <source>
        <dbReference type="ARBA" id="ARBA00004941"/>
    </source>
</evidence>
<dbReference type="PANTHER" id="PTHR43814:SF1">
    <property type="entry name" value="ARGININOSUCCINATE LYASE"/>
    <property type="match status" value="1"/>
</dbReference>
<dbReference type="HAMAP" id="MF_00006">
    <property type="entry name" value="Arg_succ_lyase"/>
    <property type="match status" value="1"/>
</dbReference>
<comment type="catalytic activity">
    <reaction evidence="6">
        <text>2-(N(omega)-L-arginino)succinate = fumarate + L-arginine</text>
        <dbReference type="Rhea" id="RHEA:24020"/>
        <dbReference type="ChEBI" id="CHEBI:29806"/>
        <dbReference type="ChEBI" id="CHEBI:32682"/>
        <dbReference type="ChEBI" id="CHEBI:57472"/>
        <dbReference type="EC" id="4.3.2.1"/>
    </reaction>
</comment>
<dbReference type="GO" id="GO:0004056">
    <property type="term" value="F:argininosuccinate lyase activity"/>
    <property type="evidence" value="ECO:0007669"/>
    <property type="project" value="UniProtKB-EC"/>
</dbReference>
<organism evidence="9 10">
    <name type="scientific">Sporosarcina aquimarina</name>
    <dbReference type="NCBI Taxonomy" id="114975"/>
    <lineage>
        <taxon>Bacteria</taxon>
        <taxon>Bacillati</taxon>
        <taxon>Bacillota</taxon>
        <taxon>Bacilli</taxon>
        <taxon>Bacillales</taxon>
        <taxon>Caryophanaceae</taxon>
        <taxon>Sporosarcina</taxon>
    </lineage>
</organism>
<dbReference type="Pfam" id="PF00206">
    <property type="entry name" value="Lyase_1"/>
    <property type="match status" value="1"/>
</dbReference>
<dbReference type="PANTHER" id="PTHR43814">
    <property type="entry name" value="ARGININOSUCCINATE LYASE"/>
    <property type="match status" value="1"/>
</dbReference>
<dbReference type="InterPro" id="IPR029419">
    <property type="entry name" value="Arg_succ_lyase_C"/>
</dbReference>
<dbReference type="InterPro" id="IPR008948">
    <property type="entry name" value="L-Aspartase-like"/>
</dbReference>
<feature type="domain" description="Fumarate lyase N-terminal" evidence="7">
    <location>
        <begin position="6"/>
        <end position="299"/>
    </location>
</feature>
<accession>A0ABU4FZS6</accession>
<dbReference type="InterPro" id="IPR022761">
    <property type="entry name" value="Fumarate_lyase_N"/>
</dbReference>
<keyword evidence="5 6" id="KW-0456">Lyase</keyword>
<dbReference type="EC" id="4.3.2.1" evidence="2 6"/>
<evidence type="ECO:0000313" key="10">
    <source>
        <dbReference type="Proteomes" id="UP001280629"/>
    </source>
</evidence>
<keyword evidence="3 6" id="KW-0055">Arginine biosynthesis</keyword>
<sequence>MKLWGGRFSSKEHERMEQFNTSLPIDKRLIEQDIAGSLAHVTMLVHCDLLTPEEGELLTKGLEEIQHDIFSGKLTIVGDYEDVHSYVEVQLTERIGETGKKLHTARSRNDQVAVDMRLYAKSKAQEVSGLLQVLMDSLTAKGQKNDAIMPGYTHLQRAQVITFSHHVGAYVQMFSRDKKRIENAAELLNENPLGCGALAGTTHEIDRDVTTALLRFAKPVDNYIDGVSDRDYLLELMSDFSIIMMHLSRLSEELILWSSQEFKFVTMSDAFSTGSSIMPQKKNPDAAELIRGKTGRVYGSLFALLTTLKGLPLAYNKDMQEDKEQFFDAVDTVTDCIDIMSSMIDTMEVNADQMRNAVKAGFLNATEVADYLVSKGTPFRDAHSIVGRLIIYCEQQDKGIEELTIAELKNFSASIEEDVFAYIDYDEILNKGTKKFMKAGSSVKQ</sequence>
<dbReference type="InterPro" id="IPR020557">
    <property type="entry name" value="Fumarate_lyase_CS"/>
</dbReference>
<dbReference type="SUPFAM" id="SSF48557">
    <property type="entry name" value="L-aspartase-like"/>
    <property type="match status" value="1"/>
</dbReference>
<gene>
    <name evidence="6 9" type="primary">argH</name>
    <name evidence="9" type="ORF">QT716_09290</name>
</gene>
<reference evidence="9 10" key="1">
    <citation type="submission" date="2023-06" db="EMBL/GenBank/DDBJ databases">
        <title>Sporosarcina sp. nov., isolated from Korean traditional fermented seafood 'Jeotgal'.</title>
        <authorList>
            <person name="Yang A.-I."/>
            <person name="Shin N.-R."/>
        </authorList>
    </citation>
    <scope>NUCLEOTIDE SEQUENCE [LARGE SCALE GENOMIC DNA]</scope>
    <source>
        <strain evidence="9 10">KCTC3840</strain>
    </source>
</reference>
<name>A0ABU4FZS6_9BACL</name>
<dbReference type="PRINTS" id="PR00145">
    <property type="entry name" value="ARGSUCLYASE"/>
</dbReference>
<keyword evidence="6" id="KW-0963">Cytoplasm</keyword>
<comment type="subcellular location">
    <subcellularLocation>
        <location evidence="6">Cytoplasm</location>
    </subcellularLocation>
</comment>
<keyword evidence="10" id="KW-1185">Reference proteome</keyword>
<dbReference type="RefSeq" id="WP_317935780.1">
    <property type="nucleotide sequence ID" value="NZ_JAUBDH010000005.1"/>
</dbReference>
<comment type="caution">
    <text evidence="9">The sequence shown here is derived from an EMBL/GenBank/DDBJ whole genome shotgun (WGS) entry which is preliminary data.</text>
</comment>
<dbReference type="InterPro" id="IPR024083">
    <property type="entry name" value="Fumarase/histidase_N"/>
</dbReference>
<evidence type="ECO:0000313" key="9">
    <source>
        <dbReference type="EMBL" id="MDW0110226.1"/>
    </source>
</evidence>
<comment type="pathway">
    <text evidence="1 6">Amino-acid biosynthesis; L-arginine biosynthesis; L-arginine from L-ornithine and carbamoyl phosphate: step 3/3.</text>
</comment>
<protein>
    <recommendedName>
        <fullName evidence="2 6">Argininosuccinate lyase</fullName>
        <shortName evidence="6">ASAL</shortName>
        <ecNumber evidence="2 6">4.3.2.1</ecNumber>
    </recommendedName>
    <alternativeName>
        <fullName evidence="6">Arginosuccinase</fullName>
    </alternativeName>
</protein>
<comment type="similarity">
    <text evidence="6">Belongs to the lyase 1 family. Argininosuccinate lyase subfamily.</text>
</comment>
<evidence type="ECO:0000256" key="6">
    <source>
        <dbReference type="HAMAP-Rule" id="MF_00006"/>
    </source>
</evidence>
<keyword evidence="4 6" id="KW-0028">Amino-acid biosynthesis</keyword>
<feature type="domain" description="Argininosuccinate lyase C-terminal" evidence="8">
    <location>
        <begin position="362"/>
        <end position="429"/>
    </location>
</feature>
<dbReference type="Gene3D" id="1.10.275.10">
    <property type="entry name" value="Fumarase/aspartase (N-terminal domain)"/>
    <property type="match status" value="1"/>
</dbReference>
<dbReference type="EMBL" id="JAUBDH010000005">
    <property type="protein sequence ID" value="MDW0110226.1"/>
    <property type="molecule type" value="Genomic_DNA"/>
</dbReference>
<dbReference type="Gene3D" id="1.20.200.10">
    <property type="entry name" value="Fumarase/aspartase (Central domain)"/>
    <property type="match status" value="1"/>
</dbReference>
<dbReference type="PROSITE" id="PS00163">
    <property type="entry name" value="FUMARATE_LYASES"/>
    <property type="match status" value="1"/>
</dbReference>
<evidence type="ECO:0000256" key="3">
    <source>
        <dbReference type="ARBA" id="ARBA00022571"/>
    </source>
</evidence>